<dbReference type="Pfam" id="PF00431">
    <property type="entry name" value="CUB"/>
    <property type="match status" value="1"/>
</dbReference>
<dbReference type="Gene3D" id="2.60.120.290">
    <property type="entry name" value="Spermadhesin, CUB domain"/>
    <property type="match status" value="2"/>
</dbReference>
<organism evidence="26 27">
    <name type="scientific">Octodon degus</name>
    <name type="common">Degu</name>
    <name type="synonym">Sciurus degus</name>
    <dbReference type="NCBI Taxonomy" id="10160"/>
    <lineage>
        <taxon>Eukaryota</taxon>
        <taxon>Metazoa</taxon>
        <taxon>Chordata</taxon>
        <taxon>Craniata</taxon>
        <taxon>Vertebrata</taxon>
        <taxon>Euteleostomi</taxon>
        <taxon>Mammalia</taxon>
        <taxon>Eutheria</taxon>
        <taxon>Euarchontoglires</taxon>
        <taxon>Glires</taxon>
        <taxon>Rodentia</taxon>
        <taxon>Hystricomorpha</taxon>
        <taxon>Octodontidae</taxon>
        <taxon>Octodon</taxon>
    </lineage>
</organism>
<dbReference type="GO" id="GO:0006508">
    <property type="term" value="P:proteolysis"/>
    <property type="evidence" value="ECO:0007669"/>
    <property type="project" value="UniProtKB-KW"/>
</dbReference>
<dbReference type="SUPFAM" id="SSF49854">
    <property type="entry name" value="Spermadhesin, CUB domain"/>
    <property type="match status" value="2"/>
</dbReference>
<dbReference type="InterPro" id="IPR036364">
    <property type="entry name" value="SEA_dom_sf"/>
</dbReference>
<dbReference type="SUPFAM" id="SSF57424">
    <property type="entry name" value="LDL receptor-like module"/>
    <property type="match status" value="1"/>
</dbReference>
<evidence type="ECO:0000256" key="13">
    <source>
        <dbReference type="ARBA" id="ARBA00023180"/>
    </source>
</evidence>
<evidence type="ECO:0000256" key="4">
    <source>
        <dbReference type="ARBA" id="ARBA00022692"/>
    </source>
</evidence>
<dbReference type="FunFam" id="2.60.120.290:FF:000033">
    <property type="entry name" value="Transmembrane protease serine 7"/>
    <property type="match status" value="1"/>
</dbReference>
<dbReference type="CTD" id="344805"/>
<dbReference type="PROSITE" id="PS50240">
    <property type="entry name" value="TRYPSIN_DOM"/>
    <property type="match status" value="1"/>
</dbReference>
<dbReference type="GO" id="GO:0004252">
    <property type="term" value="F:serine-type endopeptidase activity"/>
    <property type="evidence" value="ECO:0007669"/>
    <property type="project" value="InterPro"/>
</dbReference>
<feature type="transmembrane region" description="Helical" evidence="22">
    <location>
        <begin position="63"/>
        <end position="85"/>
    </location>
</feature>
<dbReference type="InterPro" id="IPR023415">
    <property type="entry name" value="LDLR_class-A_CS"/>
</dbReference>
<evidence type="ECO:0000259" key="25">
    <source>
        <dbReference type="PROSITE" id="PS50240"/>
    </source>
</evidence>
<feature type="region of interest" description="Disordered" evidence="21">
    <location>
        <begin position="31"/>
        <end position="52"/>
    </location>
</feature>
<dbReference type="SMART" id="SM00192">
    <property type="entry name" value="LDLa"/>
    <property type="match status" value="2"/>
</dbReference>
<evidence type="ECO:0000256" key="16">
    <source>
        <dbReference type="ARBA" id="ARBA00071700"/>
    </source>
</evidence>
<dbReference type="FunFam" id="2.40.10.10:FF:000003">
    <property type="entry name" value="Transmembrane serine protease 3"/>
    <property type="match status" value="1"/>
</dbReference>
<evidence type="ECO:0000256" key="17">
    <source>
        <dbReference type="ARBA" id="ARBA00077326"/>
    </source>
</evidence>
<dbReference type="CDD" id="cd00041">
    <property type="entry name" value="CUB"/>
    <property type="match status" value="1"/>
</dbReference>
<dbReference type="PROSITE" id="PS00135">
    <property type="entry name" value="TRYPSIN_SER"/>
    <property type="match status" value="1"/>
</dbReference>
<keyword evidence="3 20" id="KW-0645">Protease</keyword>
<feature type="disulfide bond" evidence="19">
    <location>
        <begin position="489"/>
        <end position="504"/>
    </location>
</feature>
<dbReference type="FunCoup" id="A0A6P3ESE8">
    <property type="interactions" value="555"/>
</dbReference>
<dbReference type="InterPro" id="IPR000082">
    <property type="entry name" value="SEA_dom"/>
</dbReference>
<comment type="subunit">
    <text evidence="15">Forms a heterodimer with SERPINA5.</text>
</comment>
<dbReference type="CDD" id="cd00112">
    <property type="entry name" value="LDLa"/>
    <property type="match status" value="1"/>
</dbReference>
<evidence type="ECO:0000256" key="19">
    <source>
        <dbReference type="PROSITE-ProRule" id="PRU00124"/>
    </source>
</evidence>
<dbReference type="PROSITE" id="PS01180">
    <property type="entry name" value="CUB"/>
    <property type="match status" value="2"/>
</dbReference>
<evidence type="ECO:0000256" key="5">
    <source>
        <dbReference type="ARBA" id="ARBA00022737"/>
    </source>
</evidence>
<dbReference type="SUPFAM" id="SSF50494">
    <property type="entry name" value="Trypsin-like serine proteases"/>
    <property type="match status" value="1"/>
</dbReference>
<dbReference type="PRINTS" id="PR00722">
    <property type="entry name" value="CHYMOTRYPSIN"/>
</dbReference>
<feature type="domain" description="SEA" evidence="24">
    <location>
        <begin position="92"/>
        <end position="220"/>
    </location>
</feature>
<evidence type="ECO:0000256" key="10">
    <source>
        <dbReference type="ARBA" id="ARBA00023136"/>
    </source>
</evidence>
<evidence type="ECO:0000256" key="22">
    <source>
        <dbReference type="SAM" id="Phobius"/>
    </source>
</evidence>
<dbReference type="AlphaFoldDB" id="A0A6P3ESE8"/>
<dbReference type="InterPro" id="IPR043504">
    <property type="entry name" value="Peptidase_S1_PA_chymotrypsin"/>
</dbReference>
<evidence type="ECO:0000256" key="8">
    <source>
        <dbReference type="ARBA" id="ARBA00022968"/>
    </source>
</evidence>
<comment type="function">
    <text evidence="14">Serine protease which preferentially hydrolyzes peptides with Arg at the P1 position.</text>
</comment>
<evidence type="ECO:0000256" key="20">
    <source>
        <dbReference type="RuleBase" id="RU363034"/>
    </source>
</evidence>
<evidence type="ECO:0000313" key="26">
    <source>
        <dbReference type="Proteomes" id="UP000515203"/>
    </source>
</evidence>
<evidence type="ECO:0000259" key="23">
    <source>
        <dbReference type="PROSITE" id="PS01180"/>
    </source>
</evidence>
<evidence type="ECO:0000313" key="27">
    <source>
        <dbReference type="RefSeq" id="XP_004624937.1"/>
    </source>
</evidence>
<keyword evidence="5" id="KW-0677">Repeat</keyword>
<feature type="compositionally biased region" description="Basic residues" evidence="21">
    <location>
        <begin position="32"/>
        <end position="52"/>
    </location>
</feature>
<dbReference type="CDD" id="cd00190">
    <property type="entry name" value="Tryp_SPc"/>
    <property type="match status" value="1"/>
</dbReference>
<evidence type="ECO:0000256" key="15">
    <source>
        <dbReference type="ARBA" id="ARBA00061779"/>
    </source>
</evidence>
<dbReference type="PROSITE" id="PS50024">
    <property type="entry name" value="SEA"/>
    <property type="match status" value="1"/>
</dbReference>
<keyword evidence="6 20" id="KW-0378">Hydrolase</keyword>
<dbReference type="RefSeq" id="XP_004624937.1">
    <property type="nucleotide sequence ID" value="XM_004624880.1"/>
</dbReference>
<dbReference type="PANTHER" id="PTHR24252:SF12">
    <property type="entry name" value="TRANSMEMBRANE SERINE PROTEASE 7"/>
    <property type="match status" value="1"/>
</dbReference>
<feature type="disulfide bond" evidence="19">
    <location>
        <begin position="477"/>
        <end position="495"/>
    </location>
</feature>
<feature type="domain" description="CUB" evidence="23">
    <location>
        <begin position="351"/>
        <end position="428"/>
    </location>
</feature>
<dbReference type="PROSITE" id="PS50068">
    <property type="entry name" value="LDLRA_2"/>
    <property type="match status" value="1"/>
</dbReference>
<dbReference type="InterPro" id="IPR018114">
    <property type="entry name" value="TRYPSIN_HIS"/>
</dbReference>
<keyword evidence="11" id="KW-0865">Zymogen</keyword>
<dbReference type="FunFam" id="3.30.70.960:FF:000005">
    <property type="entry name" value="transmembrane protease serine 7"/>
    <property type="match status" value="1"/>
</dbReference>
<proteinExistence type="predicted"/>
<reference evidence="27" key="1">
    <citation type="submission" date="2025-08" db="UniProtKB">
        <authorList>
            <consortium name="RefSeq"/>
        </authorList>
    </citation>
    <scope>IDENTIFICATION</scope>
</reference>
<keyword evidence="13" id="KW-0325">Glycoprotein</keyword>
<evidence type="ECO:0000256" key="21">
    <source>
        <dbReference type="SAM" id="MobiDB-lite"/>
    </source>
</evidence>
<dbReference type="InParanoid" id="A0A6P3ESE8"/>
<dbReference type="InterPro" id="IPR000859">
    <property type="entry name" value="CUB_dom"/>
</dbReference>
<protein>
    <recommendedName>
        <fullName evidence="16">Transmembrane protease serine 7</fullName>
    </recommendedName>
    <alternativeName>
        <fullName evidence="17">Matriptase-3</fullName>
    </alternativeName>
</protein>
<evidence type="ECO:0000256" key="12">
    <source>
        <dbReference type="ARBA" id="ARBA00023157"/>
    </source>
</evidence>
<accession>A0A6P3ESE8</accession>
<dbReference type="InterPro" id="IPR001254">
    <property type="entry name" value="Trypsin_dom"/>
</dbReference>
<dbReference type="Pfam" id="PF00089">
    <property type="entry name" value="Trypsin"/>
    <property type="match status" value="1"/>
</dbReference>
<sequence>MDKENSDASSKPADLKISHISIHVVGVPGRLPGRRPLRKPIGKGRPNKQSKKRAPFWNVQNKIILLTLFLFILAVTAWTLLWLYISKTESKDAFYFVGMFRITNIEFLPEYRQKESREFLSVARTVQQVVNLVYTTSAFSKFYKQSVVADVSSNNKGGLLVHFWIVFVMPHAKGHIFCEDCVAAILKDSIQTSIINRTSAGSLQGLAVDMDSVVLNAGLRSDYSSTIGSDKGCSQYFYADHLSLRYPLEISATSGHLMCHFKLVAIVGYLIRLSIESIQLEADNCVTDSLTIYDALLPIRSTVLYRLCEPTRTLMSFVSTNNLMLVALKSPYIRRLSGIRAYFEVIPEQKCESTVLVREIPGFEGKISSPYYPSYYPPKCKCTWKFQTPLSSLGVALKFHNYSITKKNAKGCEHGWWEINEHMYCGSYMDHQTIFRVPSSLAHIQLQCSSKLSDKPLLVEYGSYNISQPCPLGSFRCSSGLCIPQTQRCDGVNDCFDESDELFCVTIKPVCDVPSFRQRGPLVCDGFRDCEHGQDEHNCTQSCSRSSSTLYRIVGGADSPEGAWPWQVSLHFVGSAYCGASVISREWLLSAAHCFHGNRLSDPTPWTAHLGMYVQGNAKFVSPVRRIVVHEYYNSQTFDYDIALLQLSIAWPETLKQLIQPICIPPAGQKVRSGEKCWVTGWGRRHEADNKGSPVLQQAEVELIDQTLCVSTYGIITSRMLCAGVMSGKRDACKGDSGGPLSCQRKSDGKWILTGIVSWGHGCGRPSFPGVYTRVSNFVPWIHKYVPSLL</sequence>
<evidence type="ECO:0000256" key="11">
    <source>
        <dbReference type="ARBA" id="ARBA00023145"/>
    </source>
</evidence>
<keyword evidence="12 19" id="KW-1015">Disulfide bond</keyword>
<dbReference type="InterPro" id="IPR035914">
    <property type="entry name" value="Sperma_CUB_dom_sf"/>
</dbReference>
<dbReference type="InterPro" id="IPR036055">
    <property type="entry name" value="LDL_receptor-like_sf"/>
</dbReference>
<keyword evidence="26" id="KW-1185">Reference proteome</keyword>
<keyword evidence="10 22" id="KW-0472">Membrane</keyword>
<keyword evidence="9 22" id="KW-1133">Transmembrane helix</keyword>
<dbReference type="FunFam" id="4.10.400.10:FF:000065">
    <property type="entry name" value="Transmembrane protease serine 7"/>
    <property type="match status" value="1"/>
</dbReference>
<dbReference type="GO" id="GO:0005886">
    <property type="term" value="C:plasma membrane"/>
    <property type="evidence" value="ECO:0007669"/>
    <property type="project" value="UniProtKB-SubCell"/>
</dbReference>
<gene>
    <name evidence="27" type="primary">Tmprss7</name>
</gene>
<feature type="domain" description="Peptidase S1" evidence="25">
    <location>
        <begin position="553"/>
        <end position="787"/>
    </location>
</feature>
<comment type="caution">
    <text evidence="18">Lacks conserved residue(s) required for the propagation of feature annotation.</text>
</comment>
<evidence type="ECO:0000259" key="24">
    <source>
        <dbReference type="PROSITE" id="PS50024"/>
    </source>
</evidence>
<dbReference type="PROSITE" id="PS01209">
    <property type="entry name" value="LDLRA_1"/>
    <property type="match status" value="1"/>
</dbReference>
<feature type="disulfide bond" evidence="19">
    <location>
        <begin position="470"/>
        <end position="482"/>
    </location>
</feature>
<evidence type="ECO:0000256" key="7">
    <source>
        <dbReference type="ARBA" id="ARBA00022825"/>
    </source>
</evidence>
<dbReference type="SMART" id="SM00020">
    <property type="entry name" value="Tryp_SPc"/>
    <property type="match status" value="1"/>
</dbReference>
<evidence type="ECO:0000256" key="9">
    <source>
        <dbReference type="ARBA" id="ARBA00022989"/>
    </source>
</evidence>
<evidence type="ECO:0000256" key="2">
    <source>
        <dbReference type="ARBA" id="ARBA00022475"/>
    </source>
</evidence>
<dbReference type="Gene3D" id="3.30.70.960">
    <property type="entry name" value="SEA domain"/>
    <property type="match status" value="1"/>
</dbReference>
<keyword evidence="8" id="KW-0735">Signal-anchor</keyword>
<dbReference type="SUPFAM" id="SSF82671">
    <property type="entry name" value="SEA domain"/>
    <property type="match status" value="1"/>
</dbReference>
<dbReference type="InterPro" id="IPR033116">
    <property type="entry name" value="TRYPSIN_SER"/>
</dbReference>
<evidence type="ECO:0000256" key="6">
    <source>
        <dbReference type="ARBA" id="ARBA00022801"/>
    </source>
</evidence>
<evidence type="ECO:0000256" key="1">
    <source>
        <dbReference type="ARBA" id="ARBA00004401"/>
    </source>
</evidence>
<dbReference type="Proteomes" id="UP000515203">
    <property type="component" value="Unplaced"/>
</dbReference>
<dbReference type="Pfam" id="PF00057">
    <property type="entry name" value="Ldl_recept_a"/>
    <property type="match status" value="1"/>
</dbReference>
<dbReference type="SMART" id="SM00042">
    <property type="entry name" value="CUB"/>
    <property type="match status" value="2"/>
</dbReference>
<keyword evidence="7 20" id="KW-0720">Serine protease</keyword>
<dbReference type="Pfam" id="PF01390">
    <property type="entry name" value="SEA"/>
    <property type="match status" value="1"/>
</dbReference>
<keyword evidence="4 22" id="KW-0812">Transmembrane</keyword>
<dbReference type="Gene3D" id="4.10.400.10">
    <property type="entry name" value="Low-density Lipoprotein Receptor"/>
    <property type="match status" value="1"/>
</dbReference>
<dbReference type="GeneID" id="101587359"/>
<dbReference type="InterPro" id="IPR001314">
    <property type="entry name" value="Peptidase_S1A"/>
</dbReference>
<dbReference type="Gene3D" id="2.40.10.10">
    <property type="entry name" value="Trypsin-like serine proteases"/>
    <property type="match status" value="2"/>
</dbReference>
<dbReference type="InterPro" id="IPR009003">
    <property type="entry name" value="Peptidase_S1_PA"/>
</dbReference>
<name>A0A6P3ESE8_OCTDE</name>
<dbReference type="OrthoDB" id="414661at2759"/>
<dbReference type="PROSITE" id="PS00134">
    <property type="entry name" value="TRYPSIN_HIS"/>
    <property type="match status" value="1"/>
</dbReference>
<dbReference type="FunFam" id="2.60.120.290:FF:000040">
    <property type="entry name" value="Transmembrane serine protease 7"/>
    <property type="match status" value="1"/>
</dbReference>
<dbReference type="InterPro" id="IPR002172">
    <property type="entry name" value="LDrepeatLR_classA_rpt"/>
</dbReference>
<evidence type="ECO:0000256" key="18">
    <source>
        <dbReference type="PROSITE-ProRule" id="PRU00059"/>
    </source>
</evidence>
<evidence type="ECO:0000256" key="14">
    <source>
        <dbReference type="ARBA" id="ARBA00057398"/>
    </source>
</evidence>
<comment type="subcellular location">
    <subcellularLocation>
        <location evidence="1">Cell membrane</location>
        <topology evidence="1">Single-pass type II membrane protein</topology>
    </subcellularLocation>
</comment>
<dbReference type="PANTHER" id="PTHR24252">
    <property type="entry name" value="ACROSIN-RELATED"/>
    <property type="match status" value="1"/>
</dbReference>
<evidence type="ECO:0000256" key="3">
    <source>
        <dbReference type="ARBA" id="ARBA00022670"/>
    </source>
</evidence>
<feature type="domain" description="CUB" evidence="23">
    <location>
        <begin position="233"/>
        <end position="346"/>
    </location>
</feature>
<keyword evidence="2" id="KW-1003">Cell membrane</keyword>